<reference evidence="1" key="1">
    <citation type="submission" date="2022-12" db="EMBL/GenBank/DDBJ databases">
        <authorList>
            <person name="Alioto T."/>
            <person name="Alioto T."/>
            <person name="Gomez Garrido J."/>
        </authorList>
    </citation>
    <scope>NUCLEOTIDE SEQUENCE</scope>
</reference>
<organism evidence="1 2">
    <name type="scientific">Podarcis lilfordi</name>
    <name type="common">Lilford's wall lizard</name>
    <dbReference type="NCBI Taxonomy" id="74358"/>
    <lineage>
        <taxon>Eukaryota</taxon>
        <taxon>Metazoa</taxon>
        <taxon>Chordata</taxon>
        <taxon>Craniata</taxon>
        <taxon>Vertebrata</taxon>
        <taxon>Euteleostomi</taxon>
        <taxon>Lepidosauria</taxon>
        <taxon>Squamata</taxon>
        <taxon>Bifurcata</taxon>
        <taxon>Unidentata</taxon>
        <taxon>Episquamata</taxon>
        <taxon>Laterata</taxon>
        <taxon>Lacertibaenia</taxon>
        <taxon>Lacertidae</taxon>
        <taxon>Podarcis</taxon>
    </lineage>
</organism>
<accession>A0AA35PG76</accession>
<dbReference type="EMBL" id="OX395136">
    <property type="protein sequence ID" value="CAI5787751.1"/>
    <property type="molecule type" value="Genomic_DNA"/>
</dbReference>
<gene>
    <name evidence="1" type="ORF">PODLI_1B020347</name>
</gene>
<proteinExistence type="predicted"/>
<dbReference type="AlphaFoldDB" id="A0AA35PG76"/>
<evidence type="ECO:0000313" key="1">
    <source>
        <dbReference type="EMBL" id="CAI5787751.1"/>
    </source>
</evidence>
<protein>
    <submittedName>
        <fullName evidence="1">Uncharacterized protein</fullName>
    </submittedName>
</protein>
<name>A0AA35PG76_9SAUR</name>
<evidence type="ECO:0000313" key="2">
    <source>
        <dbReference type="Proteomes" id="UP001178461"/>
    </source>
</evidence>
<keyword evidence="2" id="KW-1185">Reference proteome</keyword>
<dbReference type="Proteomes" id="UP001178461">
    <property type="component" value="Chromosome 11"/>
</dbReference>
<sequence length="102" mass="11674">MGEIHTLCKIFIAQVFKSLICSNKHKTKIRSCCNPTGRVRQEPRLDFSTKPCQEKPHNASVILWIVTHFGIKTQEFNKQAVPLSSRKKQVLFQVPVVIISEI</sequence>